<evidence type="ECO:0000313" key="3">
    <source>
        <dbReference type="Proteomes" id="UP000479710"/>
    </source>
</evidence>
<proteinExistence type="predicted"/>
<dbReference type="EMBL" id="SPHZ02000005">
    <property type="protein sequence ID" value="KAF0919760.1"/>
    <property type="molecule type" value="Genomic_DNA"/>
</dbReference>
<comment type="caution">
    <text evidence="2">The sequence shown here is derived from an EMBL/GenBank/DDBJ whole genome shotgun (WGS) entry which is preliminary data.</text>
</comment>
<accession>A0A6G1E4R4</accession>
<feature type="compositionally biased region" description="Polar residues" evidence="1">
    <location>
        <begin position="36"/>
        <end position="51"/>
    </location>
</feature>
<evidence type="ECO:0000256" key="1">
    <source>
        <dbReference type="SAM" id="MobiDB-lite"/>
    </source>
</evidence>
<dbReference type="AlphaFoldDB" id="A0A6G1E4R4"/>
<name>A0A6G1E4R4_9ORYZ</name>
<reference evidence="2 3" key="1">
    <citation type="submission" date="2019-11" db="EMBL/GenBank/DDBJ databases">
        <title>Whole genome sequence of Oryza granulata.</title>
        <authorList>
            <person name="Li W."/>
        </authorList>
    </citation>
    <scope>NUCLEOTIDE SEQUENCE [LARGE SCALE GENOMIC DNA]</scope>
    <source>
        <strain evidence="3">cv. Menghai</strain>
        <tissue evidence="2">Leaf</tissue>
    </source>
</reference>
<evidence type="ECO:0000313" key="2">
    <source>
        <dbReference type="EMBL" id="KAF0919760.1"/>
    </source>
</evidence>
<sequence length="77" mass="8423">MDIIGRSMSSSECGELLPPLQNISSMEMTMPMGSDTLRQGSTTTRNSSHTVQVRCPYDPSIVQQQGGRHGLEVRICP</sequence>
<feature type="region of interest" description="Disordered" evidence="1">
    <location>
        <begin position="26"/>
        <end position="51"/>
    </location>
</feature>
<organism evidence="2 3">
    <name type="scientific">Oryza meyeriana var. granulata</name>
    <dbReference type="NCBI Taxonomy" id="110450"/>
    <lineage>
        <taxon>Eukaryota</taxon>
        <taxon>Viridiplantae</taxon>
        <taxon>Streptophyta</taxon>
        <taxon>Embryophyta</taxon>
        <taxon>Tracheophyta</taxon>
        <taxon>Spermatophyta</taxon>
        <taxon>Magnoliopsida</taxon>
        <taxon>Liliopsida</taxon>
        <taxon>Poales</taxon>
        <taxon>Poaceae</taxon>
        <taxon>BOP clade</taxon>
        <taxon>Oryzoideae</taxon>
        <taxon>Oryzeae</taxon>
        <taxon>Oryzinae</taxon>
        <taxon>Oryza</taxon>
        <taxon>Oryza meyeriana</taxon>
    </lineage>
</organism>
<keyword evidence="3" id="KW-1185">Reference proteome</keyword>
<protein>
    <submittedName>
        <fullName evidence="2">Uncharacterized protein</fullName>
    </submittedName>
</protein>
<gene>
    <name evidence="2" type="ORF">E2562_031095</name>
</gene>
<dbReference type="Proteomes" id="UP000479710">
    <property type="component" value="Unassembled WGS sequence"/>
</dbReference>